<name>A0ABP5EZK9_9ACTN</name>
<dbReference type="InterPro" id="IPR029058">
    <property type="entry name" value="AB_hydrolase_fold"/>
</dbReference>
<feature type="region of interest" description="Disordered" evidence="1">
    <location>
        <begin position="36"/>
        <end position="68"/>
    </location>
</feature>
<dbReference type="EMBL" id="BAAAQN010000002">
    <property type="protein sequence ID" value="GAA2012656.1"/>
    <property type="molecule type" value="Genomic_DNA"/>
</dbReference>
<evidence type="ECO:0008006" key="6">
    <source>
        <dbReference type="Google" id="ProtNLM"/>
    </source>
</evidence>
<dbReference type="Gene3D" id="3.40.50.1820">
    <property type="entry name" value="alpha/beta hydrolase"/>
    <property type="match status" value="1"/>
</dbReference>
<dbReference type="InterPro" id="IPR050266">
    <property type="entry name" value="AB_hydrolase_sf"/>
</dbReference>
<protein>
    <recommendedName>
        <fullName evidence="6">Alpha/beta hydrolase</fullName>
    </recommendedName>
</protein>
<evidence type="ECO:0000259" key="2">
    <source>
        <dbReference type="Pfam" id="PF00561"/>
    </source>
</evidence>
<feature type="domain" description="AB hydrolase-1" evidence="2">
    <location>
        <begin position="70"/>
        <end position="188"/>
    </location>
</feature>
<feature type="domain" description="Peptidase S33 tripeptidyl aminopeptidase-like C-terminal" evidence="3">
    <location>
        <begin position="253"/>
        <end position="309"/>
    </location>
</feature>
<dbReference type="Pfam" id="PF08386">
    <property type="entry name" value="Abhydrolase_4"/>
    <property type="match status" value="1"/>
</dbReference>
<evidence type="ECO:0000313" key="4">
    <source>
        <dbReference type="EMBL" id="GAA2012656.1"/>
    </source>
</evidence>
<reference evidence="5" key="1">
    <citation type="journal article" date="2019" name="Int. J. Syst. Evol. Microbiol.">
        <title>The Global Catalogue of Microorganisms (GCM) 10K type strain sequencing project: providing services to taxonomists for standard genome sequencing and annotation.</title>
        <authorList>
            <consortium name="The Broad Institute Genomics Platform"/>
            <consortium name="The Broad Institute Genome Sequencing Center for Infectious Disease"/>
            <person name="Wu L."/>
            <person name="Ma J."/>
        </authorList>
    </citation>
    <scope>NUCLEOTIDE SEQUENCE [LARGE SCALE GENOMIC DNA]</scope>
    <source>
        <strain evidence="5">JCM 16014</strain>
    </source>
</reference>
<evidence type="ECO:0000259" key="3">
    <source>
        <dbReference type="Pfam" id="PF08386"/>
    </source>
</evidence>
<dbReference type="SUPFAM" id="SSF53474">
    <property type="entry name" value="alpha/beta-Hydrolases"/>
    <property type="match status" value="1"/>
</dbReference>
<sequence length="320" mass="33074">MVTALRTLTLSYAGPEGAGAAPEYIAEYAVLGGPASSRPVSSSPVSSRPVPSSPVPSSPAPDGPHPPTTLFLHGLAGSIQDTRPLASGLPGRKVFVHLPGHGRSTGPDPLSYDALAAAALAVADHEHATAAVGVSLGAATLLRILARDPGRFERVVLYLPAVADVPRAPESVAPHRALADRLAAGDADGVAAALLRTQPTAVRTGLVARTWAARRAKELLAELAASGDDPRRWLPLAAAVPLEPADLPRLHEVRAPVLVIGQEGDTAHPSAIARQVAAALPTARLVVFDEQGALWGHRTELRDLMAGFLRDPLGADPVRS</sequence>
<gene>
    <name evidence="4" type="ORF">GCM10009839_03920</name>
</gene>
<feature type="compositionally biased region" description="Low complexity" evidence="1">
    <location>
        <begin position="36"/>
        <end position="50"/>
    </location>
</feature>
<evidence type="ECO:0000256" key="1">
    <source>
        <dbReference type="SAM" id="MobiDB-lite"/>
    </source>
</evidence>
<proteinExistence type="predicted"/>
<evidence type="ECO:0000313" key="5">
    <source>
        <dbReference type="Proteomes" id="UP001500751"/>
    </source>
</evidence>
<dbReference type="Pfam" id="PF00561">
    <property type="entry name" value="Abhydrolase_1"/>
    <property type="match status" value="1"/>
</dbReference>
<dbReference type="PANTHER" id="PTHR43798:SF5">
    <property type="entry name" value="MONOACYLGLYCEROL LIPASE ABHD6"/>
    <property type="match status" value="1"/>
</dbReference>
<accession>A0ABP5EZK9</accession>
<dbReference type="Proteomes" id="UP001500751">
    <property type="component" value="Unassembled WGS sequence"/>
</dbReference>
<dbReference type="InterPro" id="IPR013595">
    <property type="entry name" value="Pept_S33_TAP-like_C"/>
</dbReference>
<dbReference type="InterPro" id="IPR000073">
    <property type="entry name" value="AB_hydrolase_1"/>
</dbReference>
<organism evidence="4 5">
    <name type="scientific">Catenulispora yoronensis</name>
    <dbReference type="NCBI Taxonomy" id="450799"/>
    <lineage>
        <taxon>Bacteria</taxon>
        <taxon>Bacillati</taxon>
        <taxon>Actinomycetota</taxon>
        <taxon>Actinomycetes</taxon>
        <taxon>Catenulisporales</taxon>
        <taxon>Catenulisporaceae</taxon>
        <taxon>Catenulispora</taxon>
    </lineage>
</organism>
<comment type="caution">
    <text evidence="4">The sequence shown here is derived from an EMBL/GenBank/DDBJ whole genome shotgun (WGS) entry which is preliminary data.</text>
</comment>
<keyword evidence="5" id="KW-1185">Reference proteome</keyword>
<feature type="compositionally biased region" description="Pro residues" evidence="1">
    <location>
        <begin position="51"/>
        <end position="67"/>
    </location>
</feature>
<dbReference type="RefSeq" id="WP_344663707.1">
    <property type="nucleotide sequence ID" value="NZ_BAAAQN010000002.1"/>
</dbReference>
<dbReference type="PANTHER" id="PTHR43798">
    <property type="entry name" value="MONOACYLGLYCEROL LIPASE"/>
    <property type="match status" value="1"/>
</dbReference>